<keyword evidence="4 6" id="KW-0378">Hydrolase</keyword>
<feature type="site" description="Transition state stabilizer" evidence="6">
    <location>
        <position position="200"/>
    </location>
</feature>
<dbReference type="Gene3D" id="3.40.532.10">
    <property type="entry name" value="Peptidase C12, ubiquitin carboxyl-terminal hydrolase"/>
    <property type="match status" value="1"/>
</dbReference>
<dbReference type="Pfam" id="PF01088">
    <property type="entry name" value="Peptidase_C12"/>
    <property type="match status" value="1"/>
</dbReference>
<keyword evidence="11" id="KW-1185">Reference proteome</keyword>
<feature type="compositionally biased region" description="Basic and acidic residues" evidence="8">
    <location>
        <begin position="82"/>
        <end position="103"/>
    </location>
</feature>
<dbReference type="GO" id="GO:0005737">
    <property type="term" value="C:cytoplasm"/>
    <property type="evidence" value="ECO:0007669"/>
    <property type="project" value="TreeGrafter"/>
</dbReference>
<comment type="similarity">
    <text evidence="6 7">Belongs to the peptidase C12 family.</text>
</comment>
<evidence type="ECO:0000256" key="3">
    <source>
        <dbReference type="ARBA" id="ARBA00022786"/>
    </source>
</evidence>
<dbReference type="GO" id="GO:0016579">
    <property type="term" value="P:protein deubiquitination"/>
    <property type="evidence" value="ECO:0007669"/>
    <property type="project" value="TreeGrafter"/>
</dbReference>
<keyword evidence="2 6" id="KW-0645">Protease</keyword>
<dbReference type="PROSITE" id="PS52048">
    <property type="entry name" value="UCH_DOMAIN"/>
    <property type="match status" value="1"/>
</dbReference>
<dbReference type="GO" id="GO:0004843">
    <property type="term" value="F:cysteine-type deubiquitinase activity"/>
    <property type="evidence" value="ECO:0007669"/>
    <property type="project" value="UniProtKB-UniRule"/>
</dbReference>
<feature type="compositionally biased region" description="Basic residues" evidence="8">
    <location>
        <begin position="12"/>
        <end position="25"/>
    </location>
</feature>
<organism evidence="10 11">
    <name type="scientific">Geosmithia morbida</name>
    <dbReference type="NCBI Taxonomy" id="1094350"/>
    <lineage>
        <taxon>Eukaryota</taxon>
        <taxon>Fungi</taxon>
        <taxon>Dikarya</taxon>
        <taxon>Ascomycota</taxon>
        <taxon>Pezizomycotina</taxon>
        <taxon>Sordariomycetes</taxon>
        <taxon>Hypocreomycetidae</taxon>
        <taxon>Hypocreales</taxon>
        <taxon>Bionectriaceae</taxon>
        <taxon>Geosmithia</taxon>
    </lineage>
</organism>
<proteinExistence type="inferred from homology"/>
<dbReference type="PANTHER" id="PTHR10589">
    <property type="entry name" value="UBIQUITIN CARBOXYL-TERMINAL HYDROLASE"/>
    <property type="match status" value="1"/>
</dbReference>
<gene>
    <name evidence="10" type="ORF">GMORB2_1936</name>
</gene>
<sequence>LEGVPRPPPPPRHSKRIPLPSKRHSSSLEARGGISPRRQRSPGGRKRLPTAAPKATPQTPPKTCPVSALEKIATVVPSEAMEEPRRNPKRKASEATERIADHDPWDVLLEEAHKPLTEEDLEEWEGWIELESDPAFFSTILHELGVRNVKAQEMFTTSEESVATLPKPIFGMIFLFRYGSVSNETQHGDAAGDDVWFANQTTSNACATVALLNTVMNSPEMDIGNKLREFKEKTKELSTPLRGYQLSSSPFIRKIHNSFSRRMDQLNEDLFLENMSSNGIGAKRSRNSRAQKKGRRRKGSGQDPPFHFVAYVPVNGQVWELDGLKKKPSVIGPIKSKDWTEVARNHIQTVMTERQDDQFAFNLLALCQNPLASHACKISQHLKILQTLRESIQSEPELSGNVSTTDSNALLDKVADEGLLEFELTTADVENVEITETYKRDMEEALGNAESVQKLHDSLVVMTKASMGEYRAELSSAAEEELRVKERKNDYGAVLQKWVSKLAEKGVLEDMIADSR</sequence>
<keyword evidence="5 6" id="KW-0788">Thiol protease</keyword>
<accession>A0A9P4YV18</accession>
<feature type="compositionally biased region" description="Basic residues" evidence="8">
    <location>
        <begin position="37"/>
        <end position="48"/>
    </location>
</feature>
<name>A0A9P4YV18_9HYPO</name>
<evidence type="ECO:0000259" key="9">
    <source>
        <dbReference type="PROSITE" id="PS52048"/>
    </source>
</evidence>
<dbReference type="Proteomes" id="UP000749293">
    <property type="component" value="Unassembled WGS sequence"/>
</dbReference>
<dbReference type="GeneID" id="55968166"/>
<dbReference type="EC" id="3.4.19.12" evidence="7"/>
<dbReference type="PRINTS" id="PR00707">
    <property type="entry name" value="UBCTHYDRLASE"/>
</dbReference>
<dbReference type="SUPFAM" id="SSF54001">
    <property type="entry name" value="Cysteine proteinases"/>
    <property type="match status" value="1"/>
</dbReference>
<dbReference type="FunFam" id="3.40.532.10:FF:000010">
    <property type="entry name" value="Ubiquitin carboxyl-terminal hydrolase"/>
    <property type="match status" value="1"/>
</dbReference>
<dbReference type="InterPro" id="IPR036959">
    <property type="entry name" value="Peptidase_C12_UCH_sf"/>
</dbReference>
<feature type="domain" description="UCH catalytic" evidence="9">
    <location>
        <begin position="126"/>
        <end position="368"/>
    </location>
</feature>
<keyword evidence="3 6" id="KW-0833">Ubl conjugation pathway</keyword>
<comment type="catalytic activity">
    <reaction evidence="1 6 7">
        <text>Thiol-dependent hydrolysis of ester, thioester, amide, peptide and isopeptide bonds formed by the C-terminal Gly of ubiquitin (a 76-residue protein attached to proteins as an intracellular targeting signal).</text>
        <dbReference type="EC" id="3.4.19.12"/>
    </reaction>
</comment>
<dbReference type="GO" id="GO:0006511">
    <property type="term" value="P:ubiquitin-dependent protein catabolic process"/>
    <property type="evidence" value="ECO:0007669"/>
    <property type="project" value="UniProtKB-UniRule"/>
</dbReference>
<feature type="site" description="Important for enzyme activity" evidence="6">
    <location>
        <position position="322"/>
    </location>
</feature>
<evidence type="ECO:0000256" key="5">
    <source>
        <dbReference type="ARBA" id="ARBA00022807"/>
    </source>
</evidence>
<feature type="compositionally biased region" description="Pro residues" evidence="8">
    <location>
        <begin position="1"/>
        <end position="11"/>
    </location>
</feature>
<feature type="region of interest" description="Disordered" evidence="8">
    <location>
        <begin position="277"/>
        <end position="306"/>
    </location>
</feature>
<dbReference type="EMBL" id="JAANYQ010000012">
    <property type="protein sequence ID" value="KAF4121529.1"/>
    <property type="molecule type" value="Genomic_DNA"/>
</dbReference>
<dbReference type="AlphaFoldDB" id="A0A9P4YV18"/>
<evidence type="ECO:0000256" key="8">
    <source>
        <dbReference type="SAM" id="MobiDB-lite"/>
    </source>
</evidence>
<evidence type="ECO:0000313" key="11">
    <source>
        <dbReference type="Proteomes" id="UP000749293"/>
    </source>
</evidence>
<dbReference type="InterPro" id="IPR001578">
    <property type="entry name" value="Peptidase_C12_UCH"/>
</dbReference>
<dbReference type="InterPro" id="IPR038765">
    <property type="entry name" value="Papain-like_cys_pep_sf"/>
</dbReference>
<evidence type="ECO:0000256" key="2">
    <source>
        <dbReference type="ARBA" id="ARBA00022670"/>
    </source>
</evidence>
<feature type="active site" description="Nucleophile" evidence="6">
    <location>
        <position position="206"/>
    </location>
</feature>
<feature type="region of interest" description="Disordered" evidence="8">
    <location>
        <begin position="1"/>
        <end position="103"/>
    </location>
</feature>
<feature type="non-terminal residue" evidence="10">
    <location>
        <position position="1"/>
    </location>
</feature>
<dbReference type="PANTHER" id="PTHR10589:SF29">
    <property type="entry name" value="UBIQUITIN CARBOXYL-TERMINAL HYDROLASE"/>
    <property type="match status" value="1"/>
</dbReference>
<dbReference type="RefSeq" id="XP_035320181.1">
    <property type="nucleotide sequence ID" value="XM_035463917.1"/>
</dbReference>
<evidence type="ECO:0000313" key="10">
    <source>
        <dbReference type="EMBL" id="KAF4121529.1"/>
    </source>
</evidence>
<evidence type="ECO:0000256" key="1">
    <source>
        <dbReference type="ARBA" id="ARBA00000707"/>
    </source>
</evidence>
<evidence type="ECO:0000256" key="7">
    <source>
        <dbReference type="RuleBase" id="RU361215"/>
    </source>
</evidence>
<reference evidence="10" key="1">
    <citation type="submission" date="2020-03" db="EMBL/GenBank/DDBJ databases">
        <title>Site-based positive gene gene selection in Geosmithia morbida across the United States reveals a broad range of putative effectors and factors for local host and environmental adapation.</title>
        <authorList>
            <person name="Onufrak A."/>
            <person name="Murdoch R.W."/>
            <person name="Gazis R."/>
            <person name="Huff M."/>
            <person name="Staton M."/>
            <person name="Klingeman W."/>
            <person name="Hadziabdic D."/>
        </authorList>
    </citation>
    <scope>NUCLEOTIDE SEQUENCE</scope>
    <source>
        <strain evidence="10">1262</strain>
    </source>
</reference>
<dbReference type="OrthoDB" id="1924260at2759"/>
<comment type="caution">
    <text evidence="10">The sequence shown here is derived from an EMBL/GenBank/DDBJ whole genome shotgun (WGS) entry which is preliminary data.</text>
</comment>
<feature type="compositionally biased region" description="Basic residues" evidence="8">
    <location>
        <begin position="283"/>
        <end position="299"/>
    </location>
</feature>
<protein>
    <recommendedName>
        <fullName evidence="7">Ubiquitin carboxyl-terminal hydrolase</fullName>
        <ecNumber evidence="7">3.4.19.12</ecNumber>
    </recommendedName>
</protein>
<evidence type="ECO:0000256" key="4">
    <source>
        <dbReference type="ARBA" id="ARBA00022801"/>
    </source>
</evidence>
<feature type="active site" description="Proton donor" evidence="6">
    <location>
        <position position="307"/>
    </location>
</feature>
<evidence type="ECO:0000256" key="6">
    <source>
        <dbReference type="PROSITE-ProRule" id="PRU01393"/>
    </source>
</evidence>